<comment type="caution">
    <text evidence="4">The sequence shown here is derived from an EMBL/GenBank/DDBJ whole genome shotgun (WGS) entry which is preliminary data.</text>
</comment>
<name>A0ABS1X5S0_9GAMM</name>
<gene>
    <name evidence="4" type="ORF">JM946_27860</name>
</gene>
<keyword evidence="5" id="KW-1185">Reference proteome</keyword>
<dbReference type="Gene3D" id="1.10.10.60">
    <property type="entry name" value="Homeodomain-like"/>
    <property type="match status" value="1"/>
</dbReference>
<protein>
    <submittedName>
        <fullName evidence="4">Helix-turn-helix transcriptional regulator</fullName>
    </submittedName>
</protein>
<dbReference type="InterPro" id="IPR009057">
    <property type="entry name" value="Homeodomain-like_sf"/>
</dbReference>
<organism evidence="4 5">
    <name type="scientific">Steroidobacter gossypii</name>
    <dbReference type="NCBI Taxonomy" id="2805490"/>
    <lineage>
        <taxon>Bacteria</taxon>
        <taxon>Pseudomonadati</taxon>
        <taxon>Pseudomonadota</taxon>
        <taxon>Gammaproteobacteria</taxon>
        <taxon>Steroidobacterales</taxon>
        <taxon>Steroidobacteraceae</taxon>
        <taxon>Steroidobacter</taxon>
    </lineage>
</organism>
<keyword evidence="2" id="KW-0804">Transcription</keyword>
<dbReference type="RefSeq" id="WP_203170765.1">
    <property type="nucleotide sequence ID" value="NZ_JAEVLS010000008.1"/>
</dbReference>
<evidence type="ECO:0000313" key="5">
    <source>
        <dbReference type="Proteomes" id="UP000661077"/>
    </source>
</evidence>
<evidence type="ECO:0000313" key="4">
    <source>
        <dbReference type="EMBL" id="MBM0108567.1"/>
    </source>
</evidence>
<feature type="domain" description="HTH araC/xylS-type" evidence="3">
    <location>
        <begin position="1"/>
        <end position="31"/>
    </location>
</feature>
<keyword evidence="1" id="KW-0805">Transcription regulation</keyword>
<sequence>MALACGVHDQSHFTRMFAKAFGFSPGRYADCVRDQSGQVVLNLSV</sequence>
<dbReference type="Proteomes" id="UP000661077">
    <property type="component" value="Unassembled WGS sequence"/>
</dbReference>
<reference evidence="4 5" key="1">
    <citation type="journal article" date="2021" name="Int. J. Syst. Evol. Microbiol.">
        <title>Steroidobacter gossypii sp. nov., isolated from soil of cotton cropping field.</title>
        <authorList>
            <person name="Huang R."/>
            <person name="Yang S."/>
            <person name="Zhen C."/>
            <person name="Liu W."/>
        </authorList>
    </citation>
    <scope>NUCLEOTIDE SEQUENCE [LARGE SCALE GENOMIC DNA]</scope>
    <source>
        <strain evidence="4 5">S1-65</strain>
    </source>
</reference>
<evidence type="ECO:0000259" key="3">
    <source>
        <dbReference type="PROSITE" id="PS01124"/>
    </source>
</evidence>
<dbReference type="EMBL" id="JAEVLS010000008">
    <property type="protein sequence ID" value="MBM0108567.1"/>
    <property type="molecule type" value="Genomic_DNA"/>
</dbReference>
<evidence type="ECO:0000256" key="2">
    <source>
        <dbReference type="ARBA" id="ARBA00023163"/>
    </source>
</evidence>
<dbReference type="InterPro" id="IPR018060">
    <property type="entry name" value="HTH_AraC"/>
</dbReference>
<proteinExistence type="predicted"/>
<dbReference type="PROSITE" id="PS01124">
    <property type="entry name" value="HTH_ARAC_FAMILY_2"/>
    <property type="match status" value="1"/>
</dbReference>
<evidence type="ECO:0000256" key="1">
    <source>
        <dbReference type="ARBA" id="ARBA00023015"/>
    </source>
</evidence>
<accession>A0ABS1X5S0</accession>
<dbReference type="SUPFAM" id="SSF46689">
    <property type="entry name" value="Homeodomain-like"/>
    <property type="match status" value="1"/>
</dbReference>